<dbReference type="Proteomes" id="UP000233750">
    <property type="component" value="Unassembled WGS sequence"/>
</dbReference>
<feature type="compositionally biased region" description="Low complexity" evidence="1">
    <location>
        <begin position="202"/>
        <end position="243"/>
    </location>
</feature>
<evidence type="ECO:0000313" key="2">
    <source>
        <dbReference type="EMBL" id="MBB2505080.1"/>
    </source>
</evidence>
<evidence type="ECO:0000313" key="5">
    <source>
        <dbReference type="Proteomes" id="UP000550260"/>
    </source>
</evidence>
<gene>
    <name evidence="3" type="ORF">ATK30_2180</name>
    <name evidence="2" type="ORF">H5411_38840</name>
</gene>
<dbReference type="SUPFAM" id="SSF140459">
    <property type="entry name" value="PE/PPE dimer-like"/>
    <property type="match status" value="1"/>
</dbReference>
<name>A0A2N3WC68_9PSEU</name>
<dbReference type="EMBL" id="PJMY01000003">
    <property type="protein sequence ID" value="PKV91409.1"/>
    <property type="molecule type" value="Genomic_DNA"/>
</dbReference>
<protein>
    <recommendedName>
        <fullName evidence="6">PPE family protein</fullName>
    </recommendedName>
</protein>
<accession>A0A2N3WC68</accession>
<comment type="caution">
    <text evidence="3">The sequence shown here is derived from an EMBL/GenBank/DDBJ whole genome shotgun (WGS) entry which is preliminary data.</text>
</comment>
<evidence type="ECO:0000256" key="1">
    <source>
        <dbReference type="SAM" id="MobiDB-lite"/>
    </source>
</evidence>
<reference evidence="3 4" key="1">
    <citation type="submission" date="2017-12" db="EMBL/GenBank/DDBJ databases">
        <title>Sequencing the genomes of 1000 Actinobacteria strains.</title>
        <authorList>
            <person name="Klenk H.-P."/>
        </authorList>
    </citation>
    <scope>NUCLEOTIDE SEQUENCE [LARGE SCALE GENOMIC DNA]</scope>
    <source>
        <strain evidence="3 4">DSM 45165</strain>
    </source>
</reference>
<feature type="region of interest" description="Disordered" evidence="1">
    <location>
        <begin position="178"/>
        <end position="272"/>
    </location>
</feature>
<dbReference type="Gene3D" id="1.20.1260.20">
    <property type="entry name" value="PPE superfamily"/>
    <property type="match status" value="1"/>
</dbReference>
<evidence type="ECO:0000313" key="3">
    <source>
        <dbReference type="EMBL" id="PKV91409.1"/>
    </source>
</evidence>
<sequence>MAGQSMSGQQIYENFANGVGPGGLMQAADHINSFQARYDRRAADIRSLAAAMEEGWTGDAAGAASRGAGPLAAEHAQAAEAMGMAQAGLTAQSSAWHDVQAKVQPVPPLPQAPPPMTELLGVQSVIDADIESRTRQSNDVAAANVAAMKSWSTASDETGRAMPTSYGQIDANAMNISTAQPPAPVVHGPAGHGGQSGPVQSGHAAGPAPAAGPYGGANSATPSPVVASGAPSSPVGAVPPRAAGSGGGSSTSPSSYVAPRAQTGFEPGGASGNPGLYRSGVLDSNASGATGGGAWSPGGFPVGGAGGSGSSGSGTGPGGRAGGANMPGGGRGSGIGASEEAPTRGGAGGASGSSSGRAGGAGVGGVGTGAGRKAEEDEEHERKYVLSDDEAFLAADDGERLVDPQTGMAASPAVIGEAPKRRV</sequence>
<keyword evidence="4" id="KW-1185">Reference proteome</keyword>
<reference evidence="2 5" key="2">
    <citation type="submission" date="2020-08" db="EMBL/GenBank/DDBJ databases">
        <title>Amycolatopsis echigonensis JCM 21831.</title>
        <authorList>
            <person name="Tedsree N."/>
            <person name="Kuncharoen N."/>
            <person name="Likhitwitayawuid K."/>
            <person name="Tanasupawat S."/>
        </authorList>
    </citation>
    <scope>NUCLEOTIDE SEQUENCE [LARGE SCALE GENOMIC DNA]</scope>
    <source>
        <strain evidence="2 5">JCM 21831</strain>
    </source>
</reference>
<evidence type="ECO:0000313" key="4">
    <source>
        <dbReference type="Proteomes" id="UP000233750"/>
    </source>
</evidence>
<feature type="compositionally biased region" description="Basic and acidic residues" evidence="1">
    <location>
        <begin position="372"/>
        <end position="386"/>
    </location>
</feature>
<accession>A0A8E2B973</accession>
<organism evidence="3 4">
    <name type="scientific">Amycolatopsis echigonensis</name>
    <dbReference type="NCBI Taxonomy" id="2576905"/>
    <lineage>
        <taxon>Bacteria</taxon>
        <taxon>Bacillati</taxon>
        <taxon>Actinomycetota</taxon>
        <taxon>Actinomycetes</taxon>
        <taxon>Pseudonocardiales</taxon>
        <taxon>Pseudonocardiaceae</taxon>
        <taxon>Amycolatopsis</taxon>
    </lineage>
</organism>
<dbReference type="EMBL" id="JACJHR010000090">
    <property type="protein sequence ID" value="MBB2505080.1"/>
    <property type="molecule type" value="Genomic_DNA"/>
</dbReference>
<dbReference type="Proteomes" id="UP000550260">
    <property type="component" value="Unassembled WGS sequence"/>
</dbReference>
<feature type="compositionally biased region" description="Gly residues" evidence="1">
    <location>
        <begin position="289"/>
        <end position="335"/>
    </location>
</feature>
<dbReference type="InterPro" id="IPR038332">
    <property type="entry name" value="PPE_sf"/>
</dbReference>
<feature type="compositionally biased region" description="Low complexity" evidence="1">
    <location>
        <begin position="250"/>
        <end position="259"/>
    </location>
</feature>
<proteinExistence type="predicted"/>
<dbReference type="AlphaFoldDB" id="A0A2N3WC68"/>
<feature type="region of interest" description="Disordered" evidence="1">
    <location>
        <begin position="288"/>
        <end position="423"/>
    </location>
</feature>
<feature type="compositionally biased region" description="Gly residues" evidence="1">
    <location>
        <begin position="345"/>
        <end position="370"/>
    </location>
</feature>
<dbReference type="RefSeq" id="WP_101435469.1">
    <property type="nucleotide sequence ID" value="NZ_JACJHR010000090.1"/>
</dbReference>
<evidence type="ECO:0008006" key="6">
    <source>
        <dbReference type="Google" id="ProtNLM"/>
    </source>
</evidence>
<dbReference type="OrthoDB" id="3602820at2"/>